<organism evidence="8 9">
    <name type="scientific">Facklamia hominis</name>
    <dbReference type="NCBI Taxonomy" id="178214"/>
    <lineage>
        <taxon>Bacteria</taxon>
        <taxon>Bacillati</taxon>
        <taxon>Bacillota</taxon>
        <taxon>Bacilli</taxon>
        <taxon>Lactobacillales</taxon>
        <taxon>Aerococcaceae</taxon>
        <taxon>Facklamia</taxon>
    </lineage>
</organism>
<dbReference type="GO" id="GO:0042910">
    <property type="term" value="F:xenobiotic transmembrane transporter activity"/>
    <property type="evidence" value="ECO:0007669"/>
    <property type="project" value="InterPro"/>
</dbReference>
<dbReference type="Pfam" id="PF01554">
    <property type="entry name" value="MatE"/>
    <property type="match status" value="2"/>
</dbReference>
<evidence type="ECO:0000256" key="4">
    <source>
        <dbReference type="ARBA" id="ARBA00022692"/>
    </source>
</evidence>
<dbReference type="CDD" id="cd13138">
    <property type="entry name" value="MATE_yoeA_like"/>
    <property type="match status" value="1"/>
</dbReference>
<feature type="transmembrane region" description="Helical" evidence="7">
    <location>
        <begin position="280"/>
        <end position="297"/>
    </location>
</feature>
<feature type="transmembrane region" description="Helical" evidence="7">
    <location>
        <begin position="50"/>
        <end position="79"/>
    </location>
</feature>
<evidence type="ECO:0000256" key="2">
    <source>
        <dbReference type="ARBA" id="ARBA00022448"/>
    </source>
</evidence>
<feature type="transmembrane region" description="Helical" evidence="7">
    <location>
        <begin position="411"/>
        <end position="434"/>
    </location>
</feature>
<dbReference type="PIRSF" id="PIRSF006603">
    <property type="entry name" value="DinF"/>
    <property type="match status" value="1"/>
</dbReference>
<feature type="transmembrane region" description="Helical" evidence="7">
    <location>
        <begin position="133"/>
        <end position="151"/>
    </location>
</feature>
<feature type="transmembrane region" description="Helical" evidence="7">
    <location>
        <begin position="353"/>
        <end position="374"/>
    </location>
</feature>
<evidence type="ECO:0000256" key="1">
    <source>
        <dbReference type="ARBA" id="ARBA00004651"/>
    </source>
</evidence>
<dbReference type="RefSeq" id="WP_070609513.1">
    <property type="nucleotide sequence ID" value="NZ_JASOOE010000005.1"/>
</dbReference>
<keyword evidence="4 7" id="KW-0812">Transmembrane</keyword>
<keyword evidence="2" id="KW-0813">Transport</keyword>
<keyword evidence="6 7" id="KW-0472">Membrane</keyword>
<feature type="transmembrane region" description="Helical" evidence="7">
    <location>
        <begin position="386"/>
        <end position="405"/>
    </location>
</feature>
<feature type="transmembrane region" description="Helical" evidence="7">
    <location>
        <begin position="91"/>
        <end position="113"/>
    </location>
</feature>
<name>A0AAJ1Q5V8_9LACT</name>
<dbReference type="PANTHER" id="PTHR43549">
    <property type="entry name" value="MULTIDRUG RESISTANCE PROTEIN YPNP-RELATED"/>
    <property type="match status" value="1"/>
</dbReference>
<evidence type="ECO:0000313" key="8">
    <source>
        <dbReference type="EMBL" id="MDK7187078.1"/>
    </source>
</evidence>
<dbReference type="PANTHER" id="PTHR43549:SF3">
    <property type="entry name" value="MULTIDRUG RESISTANCE PROTEIN YPNP-RELATED"/>
    <property type="match status" value="1"/>
</dbReference>
<feature type="transmembrane region" description="Helical" evidence="7">
    <location>
        <begin position="12"/>
        <end position="30"/>
    </location>
</feature>
<sequence length="455" mass="49265">MNNMTEGPIIKKTVLFSLPLIIGNLFQLFYNMVDTFIVGRTLGLEALAGVGVSGSLTFFILGFAQGFTSGTAIPLAQAFGAGDYRKVKRSVAINIMLACAVTGVLTIASTYFLGDILRLIRTPEEIFNYAYDYIFIIFAGMIVTILFNMLSNILRAIGDSRTPVVALIVTTVVNIILDYVLIIYFKMGVKGAAYATVIAQAVAIMICLYVIYKGIYVLQVEKQDFKLVGDELALHCKLGFPMGFQMSIIAIGSVSVSMALNTLGPNAVAGYSAAIKIDLLVEQIMASLGLAAATFVAQNFGAKKYDRLLTGVKKLVSLNILISWVAGLIVFFVGGQLTAIFGDQAVSNTLYEYGSTFFHIMGPSFWLLAILFVLRYSLQGMNDSLFPTLAGIGELVMRVLAAFFLTPRMGFAGAVLANPMAWIGSVAFLIPAFLMHQKKLKAIMNATQNQASMVE</sequence>
<feature type="transmembrane region" description="Helical" evidence="7">
    <location>
        <begin position="191"/>
        <end position="218"/>
    </location>
</feature>
<keyword evidence="5 7" id="KW-1133">Transmembrane helix</keyword>
<dbReference type="AlphaFoldDB" id="A0AAJ1Q5V8"/>
<dbReference type="EMBL" id="JASOOE010000005">
    <property type="protein sequence ID" value="MDK7187078.1"/>
    <property type="molecule type" value="Genomic_DNA"/>
</dbReference>
<keyword evidence="3" id="KW-1003">Cell membrane</keyword>
<dbReference type="GO" id="GO:0015297">
    <property type="term" value="F:antiporter activity"/>
    <property type="evidence" value="ECO:0007669"/>
    <property type="project" value="InterPro"/>
</dbReference>
<protein>
    <submittedName>
        <fullName evidence="8">MATE family efflux transporter</fullName>
    </submittedName>
</protein>
<dbReference type="NCBIfam" id="TIGR00797">
    <property type="entry name" value="matE"/>
    <property type="match status" value="1"/>
</dbReference>
<evidence type="ECO:0000256" key="3">
    <source>
        <dbReference type="ARBA" id="ARBA00022475"/>
    </source>
</evidence>
<feature type="transmembrane region" description="Helical" evidence="7">
    <location>
        <begin position="238"/>
        <end position="260"/>
    </location>
</feature>
<feature type="transmembrane region" description="Helical" evidence="7">
    <location>
        <begin position="163"/>
        <end position="185"/>
    </location>
</feature>
<gene>
    <name evidence="8" type="ORF">QP433_03700</name>
</gene>
<proteinExistence type="predicted"/>
<reference evidence="8" key="1">
    <citation type="submission" date="2023-05" db="EMBL/GenBank/DDBJ databases">
        <title>Cataloging the Phylogenetic Diversity of Human Bladder Bacteria.</title>
        <authorList>
            <person name="Du J."/>
        </authorList>
    </citation>
    <scope>NUCLEOTIDE SEQUENCE</scope>
    <source>
        <strain evidence="8">UMB1231</strain>
    </source>
</reference>
<evidence type="ECO:0000256" key="6">
    <source>
        <dbReference type="ARBA" id="ARBA00023136"/>
    </source>
</evidence>
<evidence type="ECO:0000256" key="5">
    <source>
        <dbReference type="ARBA" id="ARBA00022989"/>
    </source>
</evidence>
<dbReference type="InterPro" id="IPR048279">
    <property type="entry name" value="MdtK-like"/>
</dbReference>
<comment type="caution">
    <text evidence="8">The sequence shown here is derived from an EMBL/GenBank/DDBJ whole genome shotgun (WGS) entry which is preliminary data.</text>
</comment>
<comment type="subcellular location">
    <subcellularLocation>
        <location evidence="1">Cell membrane</location>
        <topology evidence="1">Multi-pass membrane protein</topology>
    </subcellularLocation>
</comment>
<dbReference type="GO" id="GO:0005886">
    <property type="term" value="C:plasma membrane"/>
    <property type="evidence" value="ECO:0007669"/>
    <property type="project" value="UniProtKB-SubCell"/>
</dbReference>
<dbReference type="Proteomes" id="UP001229251">
    <property type="component" value="Unassembled WGS sequence"/>
</dbReference>
<evidence type="ECO:0000313" key="9">
    <source>
        <dbReference type="Proteomes" id="UP001229251"/>
    </source>
</evidence>
<feature type="transmembrane region" description="Helical" evidence="7">
    <location>
        <begin position="318"/>
        <end position="341"/>
    </location>
</feature>
<dbReference type="InterPro" id="IPR002528">
    <property type="entry name" value="MATE_fam"/>
</dbReference>
<evidence type="ECO:0000256" key="7">
    <source>
        <dbReference type="SAM" id="Phobius"/>
    </source>
</evidence>
<dbReference type="InterPro" id="IPR052031">
    <property type="entry name" value="Membrane_Transporter-Flippase"/>
</dbReference>
<accession>A0AAJ1Q5V8</accession>